<protein>
    <recommendedName>
        <fullName evidence="1">diguanylate cyclase</fullName>
        <ecNumber evidence="1">2.7.7.65</ecNumber>
    </recommendedName>
</protein>
<dbReference type="GO" id="GO:0052621">
    <property type="term" value="F:diguanylate cyclase activity"/>
    <property type="evidence" value="ECO:0007669"/>
    <property type="project" value="UniProtKB-EC"/>
</dbReference>
<dbReference type="PROSITE" id="PS50887">
    <property type="entry name" value="GGDEF"/>
    <property type="match status" value="1"/>
</dbReference>
<comment type="catalytic activity">
    <reaction evidence="2">
        <text>2 GTP = 3',3'-c-di-GMP + 2 diphosphate</text>
        <dbReference type="Rhea" id="RHEA:24898"/>
        <dbReference type="ChEBI" id="CHEBI:33019"/>
        <dbReference type="ChEBI" id="CHEBI:37565"/>
        <dbReference type="ChEBI" id="CHEBI:58805"/>
        <dbReference type="EC" id="2.7.7.65"/>
    </reaction>
</comment>
<dbReference type="NCBIfam" id="TIGR00254">
    <property type="entry name" value="GGDEF"/>
    <property type="match status" value="1"/>
</dbReference>
<dbReference type="InterPro" id="IPR000160">
    <property type="entry name" value="GGDEF_dom"/>
</dbReference>
<dbReference type="InterPro" id="IPR029787">
    <property type="entry name" value="Nucleotide_cyclase"/>
</dbReference>
<keyword evidence="4" id="KW-0808">Transferase</keyword>
<dbReference type="InterPro" id="IPR032710">
    <property type="entry name" value="NTF2-like_dom_sf"/>
</dbReference>
<keyword evidence="4" id="KW-0548">Nucleotidyltransferase</keyword>
<dbReference type="SMART" id="SM00267">
    <property type="entry name" value="GGDEF"/>
    <property type="match status" value="1"/>
</dbReference>
<evidence type="ECO:0000313" key="4">
    <source>
        <dbReference type="EMBL" id="HIW77536.1"/>
    </source>
</evidence>
<dbReference type="CDD" id="cd01949">
    <property type="entry name" value="GGDEF"/>
    <property type="match status" value="1"/>
</dbReference>
<dbReference type="GO" id="GO:0043709">
    <property type="term" value="P:cell adhesion involved in single-species biofilm formation"/>
    <property type="evidence" value="ECO:0007669"/>
    <property type="project" value="TreeGrafter"/>
</dbReference>
<dbReference type="PANTHER" id="PTHR45138:SF9">
    <property type="entry name" value="DIGUANYLATE CYCLASE DGCM-RELATED"/>
    <property type="match status" value="1"/>
</dbReference>
<reference evidence="4" key="1">
    <citation type="journal article" date="2021" name="PeerJ">
        <title>Extensive microbial diversity within the chicken gut microbiome revealed by metagenomics and culture.</title>
        <authorList>
            <person name="Gilroy R."/>
            <person name="Ravi A."/>
            <person name="Getino M."/>
            <person name="Pursley I."/>
            <person name="Horton D.L."/>
            <person name="Alikhan N.F."/>
            <person name="Baker D."/>
            <person name="Gharbi K."/>
            <person name="Hall N."/>
            <person name="Watson M."/>
            <person name="Adriaenssens E.M."/>
            <person name="Foster-Nyarko E."/>
            <person name="Jarju S."/>
            <person name="Secka A."/>
            <person name="Antonio M."/>
            <person name="Oren A."/>
            <person name="Chaudhuri R.R."/>
            <person name="La Ragione R."/>
            <person name="Hildebrand F."/>
            <person name="Pallen M.J."/>
        </authorList>
    </citation>
    <scope>NUCLEOTIDE SEQUENCE</scope>
    <source>
        <strain evidence="4">ChiSxjej5B17-1746</strain>
    </source>
</reference>
<dbReference type="EMBL" id="DXGI01000004">
    <property type="protein sequence ID" value="HIW77536.1"/>
    <property type="molecule type" value="Genomic_DNA"/>
</dbReference>
<dbReference type="InterPro" id="IPR050469">
    <property type="entry name" value="Diguanylate_Cyclase"/>
</dbReference>
<dbReference type="PANTHER" id="PTHR45138">
    <property type="entry name" value="REGULATORY COMPONENTS OF SENSORY TRANSDUCTION SYSTEM"/>
    <property type="match status" value="1"/>
</dbReference>
<evidence type="ECO:0000259" key="3">
    <source>
        <dbReference type="PROSITE" id="PS50887"/>
    </source>
</evidence>
<dbReference type="Gene3D" id="3.30.70.270">
    <property type="match status" value="1"/>
</dbReference>
<gene>
    <name evidence="4" type="ORF">H9874_00105</name>
</gene>
<reference evidence="4" key="2">
    <citation type="submission" date="2021-04" db="EMBL/GenBank/DDBJ databases">
        <authorList>
            <person name="Gilroy R."/>
        </authorList>
    </citation>
    <scope>NUCLEOTIDE SEQUENCE</scope>
    <source>
        <strain evidence="4">ChiSxjej5B17-1746</strain>
    </source>
</reference>
<proteinExistence type="predicted"/>
<dbReference type="Proteomes" id="UP000824264">
    <property type="component" value="Unassembled WGS sequence"/>
</dbReference>
<evidence type="ECO:0000256" key="1">
    <source>
        <dbReference type="ARBA" id="ARBA00012528"/>
    </source>
</evidence>
<dbReference type="AlphaFoldDB" id="A0A9D1U8K7"/>
<feature type="domain" description="GGDEF" evidence="3">
    <location>
        <begin position="192"/>
        <end position="320"/>
    </location>
</feature>
<dbReference type="EC" id="2.7.7.65" evidence="1"/>
<dbReference type="SUPFAM" id="SSF54427">
    <property type="entry name" value="NTF2-like"/>
    <property type="match status" value="1"/>
</dbReference>
<organism evidence="4 5">
    <name type="scientific">Candidatus Bilophila faecipullorum</name>
    <dbReference type="NCBI Taxonomy" id="2838482"/>
    <lineage>
        <taxon>Bacteria</taxon>
        <taxon>Pseudomonadati</taxon>
        <taxon>Thermodesulfobacteriota</taxon>
        <taxon>Desulfovibrionia</taxon>
        <taxon>Desulfovibrionales</taxon>
        <taxon>Desulfovibrionaceae</taxon>
        <taxon>Bilophila</taxon>
    </lineage>
</organism>
<name>A0A9D1U8K7_9BACT</name>
<evidence type="ECO:0000256" key="2">
    <source>
        <dbReference type="ARBA" id="ARBA00034247"/>
    </source>
</evidence>
<evidence type="ECO:0000313" key="5">
    <source>
        <dbReference type="Proteomes" id="UP000824264"/>
    </source>
</evidence>
<dbReference type="GO" id="GO:1902201">
    <property type="term" value="P:negative regulation of bacterial-type flagellum-dependent cell motility"/>
    <property type="evidence" value="ECO:0007669"/>
    <property type="project" value="TreeGrafter"/>
</dbReference>
<accession>A0A9D1U8K7</accession>
<dbReference type="Pfam" id="PF00990">
    <property type="entry name" value="GGDEF"/>
    <property type="match status" value="1"/>
</dbReference>
<comment type="caution">
    <text evidence="4">The sequence shown here is derived from an EMBL/GenBank/DDBJ whole genome shotgun (WGS) entry which is preliminary data.</text>
</comment>
<dbReference type="Gene3D" id="3.10.450.50">
    <property type="match status" value="1"/>
</dbReference>
<sequence length="320" mass="36739">MYCILNGETFGPLGRRGMELTSEIMRRHYRRDWDFVWDQLAESVMWIGPLRTQFTNGLRQLQDTLECEKDFTFTMEREHYQVVCEDAVSCIVAGHYYVTSDPGTDFFLRTLQRVSFCYRLCGDRLKVVHMHVSHPYEVMEPDEVFPLRFGKDVYEYVEHTRRMAFTDSLTGLGNRNAYEAGLVYLSREADKQGLCFILFDLNGMKAVNDTLGHLAGDDLLRRFAALVRDSMPPEAHVYRYGGDEFVVTLRSGENAAVEAYLRDLERRREAANAGNVVPLSFAWGYAFYDPATDRGLSETVRRADAMLYARKKASKGATLS</sequence>
<dbReference type="SUPFAM" id="SSF55073">
    <property type="entry name" value="Nucleotide cyclase"/>
    <property type="match status" value="1"/>
</dbReference>
<dbReference type="InterPro" id="IPR043128">
    <property type="entry name" value="Rev_trsase/Diguanyl_cyclase"/>
</dbReference>
<dbReference type="GO" id="GO:0005886">
    <property type="term" value="C:plasma membrane"/>
    <property type="evidence" value="ECO:0007669"/>
    <property type="project" value="TreeGrafter"/>
</dbReference>